<dbReference type="Gene3D" id="3.10.50.10">
    <property type="match status" value="1"/>
</dbReference>
<dbReference type="AlphaFoldDB" id="H1XTS2"/>
<evidence type="ECO:0000256" key="6">
    <source>
        <dbReference type="RuleBase" id="RU000489"/>
    </source>
</evidence>
<dbReference type="NCBIfam" id="TIGR04183">
    <property type="entry name" value="Por_Secre_tail"/>
    <property type="match status" value="1"/>
</dbReference>
<dbReference type="PANTHER" id="PTHR11177">
    <property type="entry name" value="CHITINASE"/>
    <property type="match status" value="1"/>
</dbReference>
<dbReference type="InterPro" id="IPR001223">
    <property type="entry name" value="Glyco_hydro18_cat"/>
</dbReference>
<dbReference type="PANTHER" id="PTHR11177:SF317">
    <property type="entry name" value="CHITINASE 12-RELATED"/>
    <property type="match status" value="1"/>
</dbReference>
<gene>
    <name evidence="9" type="ORF">Cabys_1960</name>
    <name evidence="10" type="ORF">Calab_3083</name>
</gene>
<dbReference type="eggNOG" id="COG3325">
    <property type="taxonomic scope" value="Bacteria"/>
</dbReference>
<name>H1XTS2_CALAY</name>
<comment type="similarity">
    <text evidence="7">Belongs to the glycosyl hydrolase 18 family.</text>
</comment>
<dbReference type="EMBL" id="CM001402">
    <property type="protein sequence ID" value="EHO42689.1"/>
    <property type="molecule type" value="Genomic_DNA"/>
</dbReference>
<dbReference type="SUPFAM" id="SSF54556">
    <property type="entry name" value="Chitinase insertion domain"/>
    <property type="match status" value="1"/>
</dbReference>
<dbReference type="Proteomes" id="UP000004671">
    <property type="component" value="Chromosome"/>
</dbReference>
<dbReference type="InterPro" id="IPR017853">
    <property type="entry name" value="GH"/>
</dbReference>
<keyword evidence="4" id="KW-0624">Polysaccharide degradation</keyword>
<evidence type="ECO:0000256" key="1">
    <source>
        <dbReference type="ARBA" id="ARBA00000822"/>
    </source>
</evidence>
<evidence type="ECO:0000256" key="3">
    <source>
        <dbReference type="ARBA" id="ARBA00022801"/>
    </source>
</evidence>
<evidence type="ECO:0000313" key="9">
    <source>
        <dbReference type="EMBL" id="APF18709.1"/>
    </source>
</evidence>
<accession>H1XTS2</accession>
<sequence length="454" mass="51189" precursor="true">MSVKKLNIIILLIMLCAALTSASSFKLGGYYRSWAQYDYPPSRIPFDRLTHIFHAFAWPESDGRLAYDAAFLNPELLQKAHQVNVKVLLALGGAVNSGGFAAMAANDNARARFIENVAQFLQTHHYDGVDIDWEFPQSATDRLNLVKLVNELRQKLDTLSGDLLITMAVPVNDWYGRWFQFEVLKNMVDWFNAMTYDFHGSWTAHSGHNAPLYSPSPQVDACGSVDDGIRYLLNERGLPPEKILLGLAFYGREFNSHGLYQSATGGDVTYGYADIVALIGQGWNYRWDDVSKVPYLINSASAKLITYDDTLSIALKCRYALDNHLAGCMTWALGHDQLGDRQPLLQKASEILQIWTDLEESPENLLPAQLELHVQPNPLQAHVTFRLILRTKQRISLRLWDLNGRLVATIIHNKEFSEGEYSLRWQAAGLAAGAYIVELQNNFQTINQKLVLLK</sequence>
<dbReference type="RefSeq" id="WP_006930044.1">
    <property type="nucleotide sequence ID" value="NZ_CM001402.1"/>
</dbReference>
<evidence type="ECO:0000256" key="4">
    <source>
        <dbReference type="ARBA" id="ARBA00023024"/>
    </source>
</evidence>
<dbReference type="GO" id="GO:0008843">
    <property type="term" value="F:endochitinase activity"/>
    <property type="evidence" value="ECO:0007669"/>
    <property type="project" value="UniProtKB-EC"/>
</dbReference>
<dbReference type="STRING" id="880073.Cabys_1960"/>
<dbReference type="GO" id="GO:0006032">
    <property type="term" value="P:chitin catabolic process"/>
    <property type="evidence" value="ECO:0007669"/>
    <property type="project" value="UniProtKB-KW"/>
</dbReference>
<evidence type="ECO:0000256" key="2">
    <source>
        <dbReference type="ARBA" id="ARBA00012729"/>
    </source>
</evidence>
<evidence type="ECO:0000256" key="7">
    <source>
        <dbReference type="RuleBase" id="RU004453"/>
    </source>
</evidence>
<dbReference type="SUPFAM" id="SSF51445">
    <property type="entry name" value="(Trans)glycosidases"/>
    <property type="match status" value="1"/>
</dbReference>
<evidence type="ECO:0000256" key="5">
    <source>
        <dbReference type="ARBA" id="ARBA00023295"/>
    </source>
</evidence>
<evidence type="ECO:0000259" key="8">
    <source>
        <dbReference type="PROSITE" id="PS51910"/>
    </source>
</evidence>
<dbReference type="SMART" id="SM00636">
    <property type="entry name" value="Glyco_18"/>
    <property type="match status" value="1"/>
</dbReference>
<dbReference type="InterPro" id="IPR029070">
    <property type="entry name" value="Chitinase_insertion_sf"/>
</dbReference>
<keyword evidence="5 6" id="KW-0326">Glycosidase</keyword>
<feature type="domain" description="GH18" evidence="8">
    <location>
        <begin position="25"/>
        <end position="355"/>
    </location>
</feature>
<comment type="catalytic activity">
    <reaction evidence="1">
        <text>Random endo-hydrolysis of N-acetyl-beta-D-glucosaminide (1-&gt;4)-beta-linkages in chitin and chitodextrins.</text>
        <dbReference type="EC" id="3.2.1.14"/>
    </reaction>
</comment>
<dbReference type="InterPro" id="IPR001579">
    <property type="entry name" value="Glyco_hydro_18_chit_AS"/>
</dbReference>
<protein>
    <recommendedName>
        <fullName evidence="2">chitinase</fullName>
        <ecNumber evidence="2">3.2.1.14</ecNumber>
    </recommendedName>
</protein>
<dbReference type="InParanoid" id="H1XTS2"/>
<evidence type="ECO:0000313" key="11">
    <source>
        <dbReference type="Proteomes" id="UP000004671"/>
    </source>
</evidence>
<dbReference type="OrthoDB" id="9812811at2"/>
<dbReference type="Pfam" id="PF00704">
    <property type="entry name" value="Glyco_hydro_18"/>
    <property type="match status" value="1"/>
</dbReference>
<dbReference type="InterPro" id="IPR026444">
    <property type="entry name" value="Secre_tail"/>
</dbReference>
<reference evidence="10 11" key="1">
    <citation type="submission" date="2011-09" db="EMBL/GenBank/DDBJ databases">
        <title>The permanent draft genome of Caldithrix abyssi DSM 13497.</title>
        <authorList>
            <consortium name="US DOE Joint Genome Institute (JGI-PGF)"/>
            <person name="Lucas S."/>
            <person name="Han J."/>
            <person name="Lapidus A."/>
            <person name="Bruce D."/>
            <person name="Goodwin L."/>
            <person name="Pitluck S."/>
            <person name="Peters L."/>
            <person name="Kyrpides N."/>
            <person name="Mavromatis K."/>
            <person name="Ivanova N."/>
            <person name="Mikhailova N."/>
            <person name="Chertkov O."/>
            <person name="Detter J.C."/>
            <person name="Tapia R."/>
            <person name="Han C."/>
            <person name="Land M."/>
            <person name="Hauser L."/>
            <person name="Markowitz V."/>
            <person name="Cheng J.-F."/>
            <person name="Hugenholtz P."/>
            <person name="Woyke T."/>
            <person name="Wu D."/>
            <person name="Spring S."/>
            <person name="Brambilla E."/>
            <person name="Klenk H.-P."/>
            <person name="Eisen J.A."/>
        </authorList>
    </citation>
    <scope>NUCLEOTIDE SEQUENCE [LARGE SCALE GENOMIC DNA]</scope>
    <source>
        <strain evidence="10 11">DSM 13497</strain>
    </source>
</reference>
<dbReference type="GO" id="GO:0005975">
    <property type="term" value="P:carbohydrate metabolic process"/>
    <property type="evidence" value="ECO:0007669"/>
    <property type="project" value="InterPro"/>
</dbReference>
<dbReference type="EMBL" id="CP018099">
    <property type="protein sequence ID" value="APF18709.1"/>
    <property type="molecule type" value="Genomic_DNA"/>
</dbReference>
<dbReference type="Gene3D" id="3.20.20.80">
    <property type="entry name" value="Glycosidases"/>
    <property type="match status" value="1"/>
</dbReference>
<organism evidence="10 11">
    <name type="scientific">Caldithrix abyssi DSM 13497</name>
    <dbReference type="NCBI Taxonomy" id="880073"/>
    <lineage>
        <taxon>Bacteria</taxon>
        <taxon>Pseudomonadati</taxon>
        <taxon>Calditrichota</taxon>
        <taxon>Calditrichia</taxon>
        <taxon>Calditrichales</taxon>
        <taxon>Calditrichaceae</taxon>
        <taxon>Caldithrix</taxon>
    </lineage>
</organism>
<dbReference type="KEGG" id="caby:Cabys_1960"/>
<dbReference type="PROSITE" id="PS51910">
    <property type="entry name" value="GH18_2"/>
    <property type="match status" value="1"/>
</dbReference>
<evidence type="ECO:0000313" key="10">
    <source>
        <dbReference type="EMBL" id="EHO42689.1"/>
    </source>
</evidence>
<keyword evidence="4" id="KW-0146">Chitin degradation</keyword>
<keyword evidence="11" id="KW-1185">Reference proteome</keyword>
<reference evidence="9 12" key="2">
    <citation type="submission" date="2016-11" db="EMBL/GenBank/DDBJ databases">
        <title>Genomic analysis of Caldithrix abyssi and proposal of a novel bacterial phylum Caldithrichaeota.</title>
        <authorList>
            <person name="Kublanov I."/>
            <person name="Sigalova O."/>
            <person name="Gavrilov S."/>
            <person name="Lebedinsky A."/>
            <person name="Ivanova N."/>
            <person name="Daum C."/>
            <person name="Reddy T."/>
            <person name="Klenk H.P."/>
            <person name="Goker M."/>
            <person name="Reva O."/>
            <person name="Miroshnichenko M."/>
            <person name="Kyprides N."/>
            <person name="Woyke T."/>
            <person name="Gelfand M."/>
        </authorList>
    </citation>
    <scope>NUCLEOTIDE SEQUENCE [LARGE SCALE GENOMIC DNA]</scope>
    <source>
        <strain evidence="9 12">LF13</strain>
    </source>
</reference>
<evidence type="ECO:0000313" key="12">
    <source>
        <dbReference type="Proteomes" id="UP000183868"/>
    </source>
</evidence>
<dbReference type="PROSITE" id="PS01095">
    <property type="entry name" value="GH18_1"/>
    <property type="match status" value="1"/>
</dbReference>
<dbReference type="InterPro" id="IPR050314">
    <property type="entry name" value="Glycosyl_Hydrlase_18"/>
</dbReference>
<keyword evidence="4" id="KW-0119">Carbohydrate metabolism</keyword>
<proteinExistence type="inferred from homology"/>
<dbReference type="HOGENOM" id="CLU_002833_14_2_0"/>
<dbReference type="GO" id="GO:0008061">
    <property type="term" value="F:chitin binding"/>
    <property type="evidence" value="ECO:0007669"/>
    <property type="project" value="InterPro"/>
</dbReference>
<dbReference type="InterPro" id="IPR011583">
    <property type="entry name" value="Chitinase_II/V-like_cat"/>
</dbReference>
<dbReference type="Proteomes" id="UP000183868">
    <property type="component" value="Chromosome"/>
</dbReference>
<keyword evidence="3 6" id="KW-0378">Hydrolase</keyword>
<dbReference type="PaxDb" id="880073-Calab_3083"/>
<dbReference type="EC" id="3.2.1.14" evidence="2"/>